<dbReference type="EMBL" id="OU015568">
    <property type="protein sequence ID" value="CAG5088486.1"/>
    <property type="molecule type" value="Genomic_DNA"/>
</dbReference>
<feature type="compositionally biased region" description="Basic and acidic residues" evidence="2">
    <location>
        <begin position="142"/>
        <end position="152"/>
    </location>
</feature>
<evidence type="ECO:0000256" key="1">
    <source>
        <dbReference type="ARBA" id="ARBA00023489"/>
    </source>
</evidence>
<organism evidence="4 5">
    <name type="scientific">Oikopleura dioica</name>
    <name type="common">Tunicate</name>
    <dbReference type="NCBI Taxonomy" id="34765"/>
    <lineage>
        <taxon>Eukaryota</taxon>
        <taxon>Metazoa</taxon>
        <taxon>Chordata</taxon>
        <taxon>Tunicata</taxon>
        <taxon>Appendicularia</taxon>
        <taxon>Copelata</taxon>
        <taxon>Oikopleuridae</taxon>
        <taxon>Oikopleura</taxon>
    </lineage>
</organism>
<sequence>MSEKSEKDEKCGLCLIYHHYICKMKADILCSCGRKISISKAGEPKRPLLLMEYKCLVEQAEEKNEDDKKEADESMPELTDPEYQKETEETMTEDTEDDDRISVTINEDFFSEPESSKKSTRTRKTSSDMDLGESTEDEVEDSEKMPELHLEQDAPEPVPPPPSRERPERKKTFSSEPPPMDEVPMHSDEPTSDFINETVAPPPFDEEDNGDGISFSQADLAAISRSRLLSPIQNRTADHGSDSSLSASTDDEADLPARIAHRDHLAFIKQEPNYDTKMPIGPALPPHLQKQRESPAENESKEDNADIGPTLPPHLQKNIGPSVPPHTESTEESERIGPVLPPHLRQNEDSQAESIGPSLPAHLRQSVESTTAGASSIENEPVSDIGPALPPHLRSGNEESDVEEEFGCPLPPPPVKGPSRPPAEYTETDDDDYVVGPAIPAFLAAGGASSTQEELEEAEIEARFQKNSEKMKKKITTGDEKKLEREEWMLELPSVRTGNAIVGGTTFRKHEIAANNFGRSEWTRTPGQKGPSKKEAAEEDRKRIQAFAEYEKNQRMAKELEKAKEATKRPAESLFASHQKKLKKKEKEERKKAGHKKERVAFNRETDMQSTILSDAQKKQMLKKTMGLGGRFSSGGGKFL</sequence>
<gene>
    <name evidence="4" type="ORF">OKIOD_LOCUS3420</name>
</gene>
<evidence type="ECO:0000259" key="3">
    <source>
        <dbReference type="Pfam" id="PF12572"/>
    </source>
</evidence>
<evidence type="ECO:0000313" key="4">
    <source>
        <dbReference type="EMBL" id="CAG5088486.1"/>
    </source>
</evidence>
<dbReference type="PANTHER" id="PTHR46370">
    <property type="entry name" value="GPALPP MOTIFS-CONTAINING PROTEIN 1"/>
    <property type="match status" value="1"/>
</dbReference>
<protein>
    <recommendedName>
        <fullName evidence="1">GPALPP motifs-containing protein 1</fullName>
    </recommendedName>
</protein>
<evidence type="ECO:0000256" key="2">
    <source>
        <dbReference type="SAM" id="MobiDB-lite"/>
    </source>
</evidence>
<proteinExistence type="predicted"/>
<keyword evidence="5" id="KW-1185">Reference proteome</keyword>
<feature type="compositionally biased region" description="Acidic residues" evidence="2">
    <location>
        <begin position="89"/>
        <end position="99"/>
    </location>
</feature>
<dbReference type="InterPro" id="IPR022226">
    <property type="entry name" value="DUF3752"/>
</dbReference>
<dbReference type="InterPro" id="IPR046331">
    <property type="entry name" value="GPAM1-like"/>
</dbReference>
<feature type="compositionally biased region" description="Pro residues" evidence="2">
    <location>
        <begin position="409"/>
        <end position="421"/>
    </location>
</feature>
<feature type="compositionally biased region" description="Basic and acidic residues" evidence="2">
    <location>
        <begin position="555"/>
        <end position="571"/>
    </location>
</feature>
<feature type="compositionally biased region" description="Basic and acidic residues" evidence="2">
    <location>
        <begin position="290"/>
        <end position="304"/>
    </location>
</feature>
<feature type="domain" description="DUF3752" evidence="3">
    <location>
        <begin position="504"/>
        <end position="633"/>
    </location>
</feature>
<name>A0ABN7S3X7_OIKDI</name>
<feature type="compositionally biased region" description="Acidic residues" evidence="2">
    <location>
        <begin position="130"/>
        <end position="141"/>
    </location>
</feature>
<feature type="region of interest" description="Disordered" evidence="2">
    <location>
        <begin position="518"/>
        <end position="540"/>
    </location>
</feature>
<accession>A0ABN7S3X7</accession>
<feature type="region of interest" description="Disordered" evidence="2">
    <location>
        <begin position="232"/>
        <end position="253"/>
    </location>
</feature>
<dbReference type="Proteomes" id="UP001158576">
    <property type="component" value="Chromosome PAR"/>
</dbReference>
<feature type="region of interest" description="Disordered" evidence="2">
    <location>
        <begin position="60"/>
        <end position="218"/>
    </location>
</feature>
<feature type="compositionally biased region" description="Basic and acidic residues" evidence="2">
    <location>
        <begin position="60"/>
        <end position="72"/>
    </location>
</feature>
<feature type="region of interest" description="Disordered" evidence="2">
    <location>
        <begin position="555"/>
        <end position="612"/>
    </location>
</feature>
<dbReference type="PANTHER" id="PTHR46370:SF1">
    <property type="entry name" value="GPALPP MOTIFS-CONTAINING PROTEIN 1"/>
    <property type="match status" value="1"/>
</dbReference>
<feature type="compositionally biased region" description="Basic and acidic residues" evidence="2">
    <location>
        <begin position="163"/>
        <end position="173"/>
    </location>
</feature>
<feature type="region of interest" description="Disordered" evidence="2">
    <location>
        <begin position="270"/>
        <end position="433"/>
    </location>
</feature>
<dbReference type="Pfam" id="PF12572">
    <property type="entry name" value="DUF3752"/>
    <property type="match status" value="1"/>
</dbReference>
<feature type="compositionally biased region" description="Polar residues" evidence="2">
    <location>
        <begin position="366"/>
        <end position="378"/>
    </location>
</feature>
<evidence type="ECO:0000313" key="5">
    <source>
        <dbReference type="Proteomes" id="UP001158576"/>
    </source>
</evidence>
<reference evidence="4 5" key="1">
    <citation type="submission" date="2021-04" db="EMBL/GenBank/DDBJ databases">
        <authorList>
            <person name="Bliznina A."/>
        </authorList>
    </citation>
    <scope>NUCLEOTIDE SEQUENCE [LARGE SCALE GENOMIC DNA]</scope>
</reference>